<dbReference type="OrthoDB" id="9775594at2"/>
<dbReference type="Proteomes" id="UP000283255">
    <property type="component" value="Unassembled WGS sequence"/>
</dbReference>
<evidence type="ECO:0000313" key="2">
    <source>
        <dbReference type="EMBL" id="RJG42105.1"/>
    </source>
</evidence>
<dbReference type="GO" id="GO:0071281">
    <property type="term" value="P:cellular response to iron ion"/>
    <property type="evidence" value="ECO:0007669"/>
    <property type="project" value="TreeGrafter"/>
</dbReference>
<name>A0A418YC65_9GAMM</name>
<keyword evidence="3" id="KW-1185">Reference proteome</keyword>
<dbReference type="AlphaFoldDB" id="A0A418YC65"/>
<comment type="caution">
    <text evidence="2">The sequence shown here is derived from an EMBL/GenBank/DDBJ whole genome shotgun (WGS) entry which is preliminary data.</text>
</comment>
<evidence type="ECO:0000259" key="1">
    <source>
        <dbReference type="PROSITE" id="PS50983"/>
    </source>
</evidence>
<dbReference type="PROSITE" id="PS50983">
    <property type="entry name" value="FE_B12_PBP"/>
    <property type="match status" value="1"/>
</dbReference>
<reference evidence="2 3" key="2">
    <citation type="submission" date="2019-01" db="EMBL/GenBank/DDBJ databases">
        <title>Motilimonas pumilus sp. nov., isolated from the gut of sea cucumber (Apostichopus japonicus).</title>
        <authorList>
            <person name="Wang F.-Q."/>
            <person name="Ren L.-H."/>
            <person name="Lin Y.-W."/>
            <person name="Sun G.-H."/>
            <person name="Du Z.-J."/>
            <person name="Zhao J.-X."/>
            <person name="Liu X.-J."/>
            <person name="Liu L.-J."/>
        </authorList>
    </citation>
    <scope>NUCLEOTIDE SEQUENCE [LARGE SCALE GENOMIC DNA]</scope>
    <source>
        <strain evidence="2 3">PLHSC7-2</strain>
    </source>
</reference>
<proteinExistence type="predicted"/>
<dbReference type="RefSeq" id="WP_119911613.1">
    <property type="nucleotide sequence ID" value="NZ_QZCH01000021.1"/>
</dbReference>
<gene>
    <name evidence="2" type="ORF">D1Z90_15075</name>
</gene>
<reference evidence="2 3" key="1">
    <citation type="submission" date="2018-09" db="EMBL/GenBank/DDBJ databases">
        <authorList>
            <person name="Wang F."/>
        </authorList>
    </citation>
    <scope>NUCLEOTIDE SEQUENCE [LARGE SCALE GENOMIC DNA]</scope>
    <source>
        <strain evidence="2 3">PLHSC7-2</strain>
    </source>
</reference>
<protein>
    <submittedName>
        <fullName evidence="2">Cobalamin-binding protein</fullName>
    </submittedName>
</protein>
<dbReference type="Gene3D" id="3.40.50.1980">
    <property type="entry name" value="Nitrogenase molybdenum iron protein domain"/>
    <property type="match status" value="2"/>
</dbReference>
<dbReference type="PANTHER" id="PTHR30535:SF34">
    <property type="entry name" value="MOLYBDATE-BINDING PROTEIN MOLA"/>
    <property type="match status" value="1"/>
</dbReference>
<accession>A0A418YC65</accession>
<feature type="domain" description="Fe/B12 periplasmic-binding" evidence="1">
    <location>
        <begin position="13"/>
        <end position="268"/>
    </location>
</feature>
<sequence length="283" mass="31648">MTLNKSQIHFPQRIICLTEETTEALYMMGEEDRIVGISSYTVRPARAKQEKPKVSAFIDARIEKIIALEPDLVLAFSDMQADIVKQLIQQGIQVHCFNHRTVKGILQMIQTLAALIGEPAKGQKLIHTLQQNIARIEAKVAQLSLRPKVYFEEWDEPIITGIGWVSEIVTLAGGNDCYPSHAQQSLAKHRIIEHPEDVIAHQPDIIMAAWCGKKFQPQQLIARPGWQSIPAVMNAEVHEIESSIILQPGPAALTDGINAVYAVIEQWHQRQLAATDIKGNRHA</sequence>
<dbReference type="PANTHER" id="PTHR30535">
    <property type="entry name" value="VITAMIN B12-BINDING PROTEIN"/>
    <property type="match status" value="1"/>
</dbReference>
<dbReference type="CDD" id="cd01144">
    <property type="entry name" value="BtuF"/>
    <property type="match status" value="1"/>
</dbReference>
<dbReference type="SUPFAM" id="SSF53807">
    <property type="entry name" value="Helical backbone' metal receptor"/>
    <property type="match status" value="1"/>
</dbReference>
<dbReference type="InterPro" id="IPR002491">
    <property type="entry name" value="ABC_transptr_periplasmic_BD"/>
</dbReference>
<evidence type="ECO:0000313" key="3">
    <source>
        <dbReference type="Proteomes" id="UP000283255"/>
    </source>
</evidence>
<dbReference type="InterPro" id="IPR050902">
    <property type="entry name" value="ABC_Transporter_SBP"/>
</dbReference>
<organism evidence="2 3">
    <name type="scientific">Motilimonas pumila</name>
    <dbReference type="NCBI Taxonomy" id="2303987"/>
    <lineage>
        <taxon>Bacteria</taxon>
        <taxon>Pseudomonadati</taxon>
        <taxon>Pseudomonadota</taxon>
        <taxon>Gammaproteobacteria</taxon>
        <taxon>Alteromonadales</taxon>
        <taxon>Alteromonadales genera incertae sedis</taxon>
        <taxon>Motilimonas</taxon>
    </lineage>
</organism>
<dbReference type="EMBL" id="QZCH01000021">
    <property type="protein sequence ID" value="RJG42105.1"/>
    <property type="molecule type" value="Genomic_DNA"/>
</dbReference>
<dbReference type="Pfam" id="PF01497">
    <property type="entry name" value="Peripla_BP_2"/>
    <property type="match status" value="1"/>
</dbReference>